<keyword evidence="1" id="KW-1003">Cell membrane</keyword>
<protein>
    <submittedName>
        <fullName evidence="3">DUF1290 domain-containing protein</fullName>
    </submittedName>
</protein>
<dbReference type="InterPro" id="IPR009709">
    <property type="entry name" value="DUF1290"/>
</dbReference>
<sequence length="116" mass="12916">MMLPVLGLLAGFVFGWISSITVPVEYAHYLSIALLAGLDSVFGGARSYLTKEFDKDVFFTGFFGNILLAAVILLMGERLGVDLYLAVVFVFVFRLFKNLAIIRRMGLKNLMSLKKN</sequence>
<accession>A0AAU8HXD1</accession>
<evidence type="ECO:0000256" key="2">
    <source>
        <dbReference type="SAM" id="Phobius"/>
    </source>
</evidence>
<keyword evidence="1 2" id="KW-0472">Membrane</keyword>
<evidence type="ECO:0000313" key="3">
    <source>
        <dbReference type="EMBL" id="XCI30017.1"/>
    </source>
</evidence>
<dbReference type="PIRSF" id="PIRSF018579">
    <property type="entry name" value="Sbp"/>
    <property type="match status" value="1"/>
</dbReference>
<name>A0AAU8HXD1_9FIRM</name>
<comment type="subcellular location">
    <subcellularLocation>
        <location evidence="1">Cell membrane</location>
        <topology evidence="1">Multi-pass membrane protein</topology>
    </subcellularLocation>
</comment>
<evidence type="ECO:0000256" key="1">
    <source>
        <dbReference type="PIRNR" id="PIRNR018579"/>
    </source>
</evidence>
<gene>
    <name evidence="3" type="ORF">PRVXH_001529</name>
</gene>
<organism evidence="3">
    <name type="scientific">Proteinivorax hydrogeniformans</name>
    <dbReference type="NCBI Taxonomy" id="1826727"/>
    <lineage>
        <taxon>Bacteria</taxon>
        <taxon>Bacillati</taxon>
        <taxon>Bacillota</taxon>
        <taxon>Clostridia</taxon>
        <taxon>Eubacteriales</taxon>
        <taxon>Proteinivoracaceae</taxon>
        <taxon>Proteinivorax</taxon>
    </lineage>
</organism>
<dbReference type="Pfam" id="PF06947">
    <property type="entry name" value="DUF1290"/>
    <property type="match status" value="1"/>
</dbReference>
<keyword evidence="1 2" id="KW-0812">Transmembrane</keyword>
<feature type="transmembrane region" description="Helical" evidence="2">
    <location>
        <begin position="81"/>
        <end position="102"/>
    </location>
</feature>
<reference evidence="3" key="2">
    <citation type="submission" date="2024-06" db="EMBL/GenBank/DDBJ databases">
        <authorList>
            <person name="Petrova K.O."/>
            <person name="Toshchakov S.V."/>
            <person name="Boltjanskaja Y.V."/>
            <person name="Kevbrin V.V."/>
        </authorList>
    </citation>
    <scope>NUCLEOTIDE SEQUENCE</scope>
    <source>
        <strain evidence="3">Z-710</strain>
    </source>
</reference>
<dbReference type="GO" id="GO:0005886">
    <property type="term" value="C:plasma membrane"/>
    <property type="evidence" value="ECO:0007669"/>
    <property type="project" value="UniProtKB-SubCell"/>
</dbReference>
<proteinExistence type="inferred from homology"/>
<dbReference type="AlphaFoldDB" id="A0AAU8HXD1"/>
<comment type="similarity">
    <text evidence="1">Belongs to the sbp family.</text>
</comment>
<feature type="transmembrane region" description="Helical" evidence="2">
    <location>
        <begin position="29"/>
        <end position="45"/>
    </location>
</feature>
<keyword evidence="2" id="KW-1133">Transmembrane helix</keyword>
<feature type="transmembrane region" description="Helical" evidence="2">
    <location>
        <begin position="57"/>
        <end position="75"/>
    </location>
</feature>
<reference evidence="3" key="1">
    <citation type="journal article" date="2018" name="Antonie Van Leeuwenhoek">
        <title>Proteinivorax hydrogeniformans sp. nov., an anaerobic, haloalkaliphilic bacterium fermenting proteinaceous compounds with high hydrogen production.</title>
        <authorList>
            <person name="Boltyanskaya Y."/>
            <person name="Detkova E."/>
            <person name="Pimenov N."/>
            <person name="Kevbrin V."/>
        </authorList>
    </citation>
    <scope>NUCLEOTIDE SEQUENCE</scope>
    <source>
        <strain evidence="3">Z-710</strain>
    </source>
</reference>
<dbReference type="EMBL" id="CP159485">
    <property type="protein sequence ID" value="XCI30017.1"/>
    <property type="molecule type" value="Genomic_DNA"/>
</dbReference>